<accession>A0A143PPJ9</accession>
<protein>
    <submittedName>
        <fullName evidence="2">Uncharacterized protein</fullName>
    </submittedName>
</protein>
<dbReference type="EMBL" id="CP015136">
    <property type="protein sequence ID" value="AMY10532.1"/>
    <property type="molecule type" value="Genomic_DNA"/>
</dbReference>
<organism evidence="2 3">
    <name type="scientific">Luteitalea pratensis</name>
    <dbReference type="NCBI Taxonomy" id="1855912"/>
    <lineage>
        <taxon>Bacteria</taxon>
        <taxon>Pseudomonadati</taxon>
        <taxon>Acidobacteriota</taxon>
        <taxon>Vicinamibacteria</taxon>
        <taxon>Vicinamibacterales</taxon>
        <taxon>Vicinamibacteraceae</taxon>
        <taxon>Luteitalea</taxon>
    </lineage>
</organism>
<name>A0A143PPJ9_LUTPR</name>
<evidence type="ECO:0000313" key="2">
    <source>
        <dbReference type="EMBL" id="AMY10532.1"/>
    </source>
</evidence>
<feature type="region of interest" description="Disordered" evidence="1">
    <location>
        <begin position="110"/>
        <end position="135"/>
    </location>
</feature>
<proteinExistence type="predicted"/>
<dbReference type="KEGG" id="abac:LuPra_03768"/>
<sequence length="135" mass="14696">MQIVGRKGRRGAYNQRMIPEIHIYARKGLAAELARLDAERERVRALLASLDGAPRGGQTVTATPVKRARQMSEAGRQAIREAVKRRWAKARAAAAALSDVTVAAVQSVKPAVAKRAQARPQGRPRAKAARGNRKK</sequence>
<evidence type="ECO:0000313" key="3">
    <source>
        <dbReference type="Proteomes" id="UP000076079"/>
    </source>
</evidence>
<feature type="region of interest" description="Disordered" evidence="1">
    <location>
        <begin position="53"/>
        <end position="73"/>
    </location>
</feature>
<dbReference type="AlphaFoldDB" id="A0A143PPJ9"/>
<reference evidence="2 3" key="1">
    <citation type="journal article" date="2016" name="Genome Announc.">
        <title>First Complete Genome Sequence of a Subdivision 6 Acidobacterium Strain.</title>
        <authorList>
            <person name="Huang S."/>
            <person name="Vieira S."/>
            <person name="Bunk B."/>
            <person name="Riedel T."/>
            <person name="Sproer C."/>
            <person name="Overmann J."/>
        </authorList>
    </citation>
    <scope>NUCLEOTIDE SEQUENCE [LARGE SCALE GENOMIC DNA]</scope>
    <source>
        <strain evidence="3">DSM 100886 HEG_-6_39</strain>
    </source>
</reference>
<keyword evidence="3" id="KW-1185">Reference proteome</keyword>
<evidence type="ECO:0000256" key="1">
    <source>
        <dbReference type="SAM" id="MobiDB-lite"/>
    </source>
</evidence>
<dbReference type="STRING" id="1855912.LuPra_03768"/>
<dbReference type="Proteomes" id="UP000076079">
    <property type="component" value="Chromosome"/>
</dbReference>
<feature type="compositionally biased region" description="Basic residues" evidence="1">
    <location>
        <begin position="122"/>
        <end position="135"/>
    </location>
</feature>
<reference evidence="3" key="2">
    <citation type="submission" date="2016-04" db="EMBL/GenBank/DDBJ databases">
        <title>First Complete Genome Sequence of a Subdivision 6 Acidobacterium.</title>
        <authorList>
            <person name="Huang S."/>
            <person name="Vieira S."/>
            <person name="Bunk B."/>
            <person name="Riedel T."/>
            <person name="Sproeer C."/>
            <person name="Overmann J."/>
        </authorList>
    </citation>
    <scope>NUCLEOTIDE SEQUENCE [LARGE SCALE GENOMIC DNA]</scope>
    <source>
        <strain evidence="3">DSM 100886 HEG_-6_39</strain>
    </source>
</reference>
<gene>
    <name evidence="2" type="ORF">LuPra_03768</name>
</gene>